<keyword evidence="3" id="KW-1185">Reference proteome</keyword>
<evidence type="ECO:0000313" key="3">
    <source>
        <dbReference type="Proteomes" id="UP000017836"/>
    </source>
</evidence>
<feature type="compositionally biased region" description="Polar residues" evidence="1">
    <location>
        <begin position="41"/>
        <end position="66"/>
    </location>
</feature>
<gene>
    <name evidence="2" type="ORF">AMTR_s00069p00045060</name>
</gene>
<dbReference type="Proteomes" id="UP000017836">
    <property type="component" value="Unassembled WGS sequence"/>
</dbReference>
<dbReference type="Gramene" id="ERN19304">
    <property type="protein sequence ID" value="ERN19304"/>
    <property type="gene ID" value="AMTR_s00069p00045060"/>
</dbReference>
<evidence type="ECO:0000313" key="2">
    <source>
        <dbReference type="EMBL" id="ERN19304.1"/>
    </source>
</evidence>
<accession>U5D9X4</accession>
<proteinExistence type="predicted"/>
<sequence>MCGKILGHQNLEEVLLVSESTADGQGSGTAQDIPRDETRNEVMSSTGGLFGDINTNPVENVQEVSASSTSSKSTKIPPPKKRRISSMGSQASCRLQVSKDDDSYDAITRVVAAVEKVATSAPAPVPPLASDFASTLYQTIDSKCIVGNYIKKT</sequence>
<dbReference type="AlphaFoldDB" id="U5D9X4"/>
<dbReference type="HOGENOM" id="CLU_1715696_0_0_1"/>
<organism evidence="2 3">
    <name type="scientific">Amborella trichopoda</name>
    <dbReference type="NCBI Taxonomy" id="13333"/>
    <lineage>
        <taxon>Eukaryota</taxon>
        <taxon>Viridiplantae</taxon>
        <taxon>Streptophyta</taxon>
        <taxon>Embryophyta</taxon>
        <taxon>Tracheophyta</taxon>
        <taxon>Spermatophyta</taxon>
        <taxon>Magnoliopsida</taxon>
        <taxon>Amborellales</taxon>
        <taxon>Amborellaceae</taxon>
        <taxon>Amborella</taxon>
    </lineage>
</organism>
<dbReference type="EMBL" id="KI392069">
    <property type="protein sequence ID" value="ERN19304.1"/>
    <property type="molecule type" value="Genomic_DNA"/>
</dbReference>
<name>U5D9X4_AMBTC</name>
<feature type="region of interest" description="Disordered" evidence="1">
    <location>
        <begin position="18"/>
        <end position="92"/>
    </location>
</feature>
<evidence type="ECO:0000256" key="1">
    <source>
        <dbReference type="SAM" id="MobiDB-lite"/>
    </source>
</evidence>
<reference evidence="3" key="1">
    <citation type="journal article" date="2013" name="Science">
        <title>The Amborella genome and the evolution of flowering plants.</title>
        <authorList>
            <consortium name="Amborella Genome Project"/>
        </authorList>
    </citation>
    <scope>NUCLEOTIDE SEQUENCE [LARGE SCALE GENOMIC DNA]</scope>
</reference>
<feature type="compositionally biased region" description="Polar residues" evidence="1">
    <location>
        <begin position="18"/>
        <end position="30"/>
    </location>
</feature>
<protein>
    <submittedName>
        <fullName evidence="2">Uncharacterized protein</fullName>
    </submittedName>
</protein>